<evidence type="ECO:0000313" key="3">
    <source>
        <dbReference type="EMBL" id="OQB72510.1"/>
    </source>
</evidence>
<feature type="transmembrane region" description="Helical" evidence="1">
    <location>
        <begin position="76"/>
        <end position="99"/>
    </location>
</feature>
<dbReference type="AlphaFoldDB" id="A0A1V6C6R6"/>
<comment type="caution">
    <text evidence="3">The sequence shown here is derived from an EMBL/GenBank/DDBJ whole genome shotgun (WGS) entry which is preliminary data.</text>
</comment>
<protein>
    <submittedName>
        <fullName evidence="3">Quinol dehydrogenase membrane component</fullName>
    </submittedName>
</protein>
<organism evidence="3">
    <name type="scientific">candidate division TA06 bacterium ADurb.Bin131</name>
    <dbReference type="NCBI Taxonomy" id="1852827"/>
    <lineage>
        <taxon>Bacteria</taxon>
        <taxon>Bacteria division TA06</taxon>
    </lineage>
</organism>
<sequence length="220" mass="25555">MSKNILLKGRIKGKLVIRRIVQATSIFIFFFLFYKTTVFPIPEKLPLSIYFKIDGLLAISMAIISKSFSLLFPAIFLLLLIMIFGNFFCTWICPVGGIIDYLCTFLFRKHWKISPVVRGFIRNMGIFIFTFVIASAVFASFFHYPFLGFIFDPFVIINNAFIGLKIWIILFACIIVASILKPRIWCYCICPLGWFYTLVGTRLRIKKIISNIRKNIRENL</sequence>
<proteinExistence type="predicted"/>
<feature type="transmembrane region" description="Helical" evidence="1">
    <location>
        <begin position="184"/>
        <end position="205"/>
    </location>
</feature>
<feature type="transmembrane region" description="Helical" evidence="1">
    <location>
        <begin position="154"/>
        <end position="178"/>
    </location>
</feature>
<keyword evidence="1" id="KW-0812">Transmembrane</keyword>
<accession>A0A1V6C6R6</accession>
<evidence type="ECO:0000259" key="2">
    <source>
        <dbReference type="Pfam" id="PF12801"/>
    </source>
</evidence>
<name>A0A1V6C6R6_UNCT6</name>
<keyword evidence="1" id="KW-1133">Transmembrane helix</keyword>
<dbReference type="InterPro" id="IPR017896">
    <property type="entry name" value="4Fe4S_Fe-S-bd"/>
</dbReference>
<keyword evidence="1" id="KW-0472">Membrane</keyword>
<feature type="transmembrane region" description="Helical" evidence="1">
    <location>
        <begin position="20"/>
        <end position="41"/>
    </location>
</feature>
<gene>
    <name evidence="3" type="ORF">BWX89_01285</name>
</gene>
<dbReference type="EMBL" id="MWDQ01000125">
    <property type="protein sequence ID" value="OQB72510.1"/>
    <property type="molecule type" value="Genomic_DNA"/>
</dbReference>
<evidence type="ECO:0000256" key="1">
    <source>
        <dbReference type="SAM" id="Phobius"/>
    </source>
</evidence>
<feature type="domain" description="4Fe-4S ferredoxin-type" evidence="2">
    <location>
        <begin position="68"/>
        <end position="113"/>
    </location>
</feature>
<dbReference type="Proteomes" id="UP000485562">
    <property type="component" value="Unassembled WGS sequence"/>
</dbReference>
<reference evidence="3" key="1">
    <citation type="submission" date="2017-02" db="EMBL/GenBank/DDBJ databases">
        <title>Delving into the versatile metabolic prowess of the omnipresent phylum Bacteroidetes.</title>
        <authorList>
            <person name="Nobu M.K."/>
            <person name="Mei R."/>
            <person name="Narihiro T."/>
            <person name="Kuroda K."/>
            <person name="Liu W.-T."/>
        </authorList>
    </citation>
    <scope>NUCLEOTIDE SEQUENCE</scope>
    <source>
        <strain evidence="3">ADurb.Bin131</strain>
    </source>
</reference>
<feature type="domain" description="4Fe-4S ferredoxin-type" evidence="2">
    <location>
        <begin position="167"/>
        <end position="204"/>
    </location>
</feature>
<dbReference type="Pfam" id="PF12801">
    <property type="entry name" value="Fer4_5"/>
    <property type="match status" value="2"/>
</dbReference>
<feature type="transmembrane region" description="Helical" evidence="1">
    <location>
        <begin position="119"/>
        <end position="142"/>
    </location>
</feature>